<feature type="non-terminal residue" evidence="2">
    <location>
        <position position="1"/>
    </location>
</feature>
<dbReference type="EMBL" id="BTSX01000004">
    <property type="protein sequence ID" value="GMS97369.1"/>
    <property type="molecule type" value="Genomic_DNA"/>
</dbReference>
<evidence type="ECO:0000313" key="3">
    <source>
        <dbReference type="Proteomes" id="UP001432027"/>
    </source>
</evidence>
<gene>
    <name evidence="2" type="ORF">PENTCL1PPCAC_19544</name>
</gene>
<protein>
    <submittedName>
        <fullName evidence="2">Uncharacterized protein</fullName>
    </submittedName>
</protein>
<keyword evidence="3" id="KW-1185">Reference proteome</keyword>
<evidence type="ECO:0000313" key="2">
    <source>
        <dbReference type="EMBL" id="GMS97369.1"/>
    </source>
</evidence>
<organism evidence="2 3">
    <name type="scientific">Pristionchus entomophagus</name>
    <dbReference type="NCBI Taxonomy" id="358040"/>
    <lineage>
        <taxon>Eukaryota</taxon>
        <taxon>Metazoa</taxon>
        <taxon>Ecdysozoa</taxon>
        <taxon>Nematoda</taxon>
        <taxon>Chromadorea</taxon>
        <taxon>Rhabditida</taxon>
        <taxon>Rhabditina</taxon>
        <taxon>Diplogasteromorpha</taxon>
        <taxon>Diplogasteroidea</taxon>
        <taxon>Neodiplogasteridae</taxon>
        <taxon>Pristionchus</taxon>
    </lineage>
</organism>
<accession>A0AAV5TT17</accession>
<feature type="region of interest" description="Disordered" evidence="1">
    <location>
        <begin position="60"/>
        <end position="91"/>
    </location>
</feature>
<dbReference type="Proteomes" id="UP001432027">
    <property type="component" value="Unassembled WGS sequence"/>
</dbReference>
<reference evidence="2" key="1">
    <citation type="submission" date="2023-10" db="EMBL/GenBank/DDBJ databases">
        <title>Genome assembly of Pristionchus species.</title>
        <authorList>
            <person name="Yoshida K."/>
            <person name="Sommer R.J."/>
        </authorList>
    </citation>
    <scope>NUCLEOTIDE SEQUENCE</scope>
    <source>
        <strain evidence="2">RS0144</strain>
    </source>
</reference>
<sequence>RDGLLRQRLQQFQFQFESLPVCHSHRRRRLPPHVHPSVLVDDQEMQYGRSSCWSPRRLSEATVHGPQSNTARHADAELEPGVEAETTIRRA</sequence>
<name>A0AAV5TT17_9BILA</name>
<dbReference type="AlphaFoldDB" id="A0AAV5TT17"/>
<comment type="caution">
    <text evidence="2">The sequence shown here is derived from an EMBL/GenBank/DDBJ whole genome shotgun (WGS) entry which is preliminary data.</text>
</comment>
<proteinExistence type="predicted"/>
<evidence type="ECO:0000256" key="1">
    <source>
        <dbReference type="SAM" id="MobiDB-lite"/>
    </source>
</evidence>